<keyword evidence="9" id="KW-1185">Reference proteome</keyword>
<evidence type="ECO:0000256" key="3">
    <source>
        <dbReference type="ARBA" id="ARBA00023180"/>
    </source>
</evidence>
<protein>
    <recommendedName>
        <fullName evidence="7">Ig-like domain-containing protein</fullName>
    </recommendedName>
</protein>
<dbReference type="Pfam" id="PF13927">
    <property type="entry name" value="Ig_3"/>
    <property type="match status" value="1"/>
</dbReference>
<dbReference type="AlphaFoldDB" id="A0AAV7Q0W6"/>
<dbReference type="PANTHER" id="PTHR44337:SF25">
    <property type="entry name" value="HEMICENTIN-1-LIKE"/>
    <property type="match status" value="1"/>
</dbReference>
<evidence type="ECO:0000259" key="7">
    <source>
        <dbReference type="PROSITE" id="PS50835"/>
    </source>
</evidence>
<keyword evidence="2" id="KW-1015">Disulfide bond</keyword>
<dbReference type="InterPro" id="IPR013783">
    <property type="entry name" value="Ig-like_fold"/>
</dbReference>
<evidence type="ECO:0000313" key="9">
    <source>
        <dbReference type="Proteomes" id="UP001066276"/>
    </source>
</evidence>
<evidence type="ECO:0000256" key="4">
    <source>
        <dbReference type="ARBA" id="ARBA00023319"/>
    </source>
</evidence>
<dbReference type="Pfam" id="PF07686">
    <property type="entry name" value="V-set"/>
    <property type="match status" value="1"/>
</dbReference>
<name>A0AAV7Q0W6_PLEWA</name>
<dbReference type="InterPro" id="IPR052598">
    <property type="entry name" value="IgSF_CEA-related"/>
</dbReference>
<keyword evidence="6" id="KW-0472">Membrane</keyword>
<dbReference type="InterPro" id="IPR013098">
    <property type="entry name" value="Ig_I-set"/>
</dbReference>
<dbReference type="InterPro" id="IPR036179">
    <property type="entry name" value="Ig-like_dom_sf"/>
</dbReference>
<dbReference type="SUPFAM" id="SSF48726">
    <property type="entry name" value="Immunoglobulin"/>
    <property type="match status" value="4"/>
</dbReference>
<evidence type="ECO:0000256" key="6">
    <source>
        <dbReference type="SAM" id="Phobius"/>
    </source>
</evidence>
<accession>A0AAV7Q0W6</accession>
<dbReference type="SMART" id="SM00408">
    <property type="entry name" value="IGc2"/>
    <property type="match status" value="4"/>
</dbReference>
<dbReference type="Pfam" id="PF07679">
    <property type="entry name" value="I-set"/>
    <property type="match status" value="1"/>
</dbReference>
<feature type="region of interest" description="Disordered" evidence="5">
    <location>
        <begin position="73"/>
        <end position="95"/>
    </location>
</feature>
<dbReference type="InterPro" id="IPR003599">
    <property type="entry name" value="Ig_sub"/>
</dbReference>
<evidence type="ECO:0000256" key="2">
    <source>
        <dbReference type="ARBA" id="ARBA00023157"/>
    </source>
</evidence>
<dbReference type="PROSITE" id="PS50835">
    <property type="entry name" value="IG_LIKE"/>
    <property type="match status" value="2"/>
</dbReference>
<keyword evidence="4" id="KW-0393">Immunoglobulin domain</keyword>
<keyword evidence="3" id="KW-0325">Glycoprotein</keyword>
<organism evidence="8 9">
    <name type="scientific">Pleurodeles waltl</name>
    <name type="common">Iberian ribbed newt</name>
    <dbReference type="NCBI Taxonomy" id="8319"/>
    <lineage>
        <taxon>Eukaryota</taxon>
        <taxon>Metazoa</taxon>
        <taxon>Chordata</taxon>
        <taxon>Craniata</taxon>
        <taxon>Vertebrata</taxon>
        <taxon>Euteleostomi</taxon>
        <taxon>Amphibia</taxon>
        <taxon>Batrachia</taxon>
        <taxon>Caudata</taxon>
        <taxon>Salamandroidea</taxon>
        <taxon>Salamandridae</taxon>
        <taxon>Pleurodelinae</taxon>
        <taxon>Pleurodeles</taxon>
    </lineage>
</organism>
<keyword evidence="6" id="KW-1133">Transmembrane helix</keyword>
<dbReference type="InterPro" id="IPR007110">
    <property type="entry name" value="Ig-like_dom"/>
</dbReference>
<keyword evidence="6" id="KW-0812">Transmembrane</keyword>
<evidence type="ECO:0000313" key="8">
    <source>
        <dbReference type="EMBL" id="KAJ1133196.1"/>
    </source>
</evidence>
<comment type="caution">
    <text evidence="8">The sequence shown here is derived from an EMBL/GenBank/DDBJ whole genome shotgun (WGS) entry which is preliminary data.</text>
</comment>
<sequence>MVLICGCTSRGAWLCVWPQRTAGQGPGAGVVDAAVGETVTLTAPVTADILVFYWYRGTAATESQRILSYIVSDPNQTNGPRHTGRESGRPDGSLRITDLRTSDSGIYTVSVTLDSGAATPGSQQLRVYDILSQPNLVKINGLDYPGYNITLKCDVGIQTVERYLFFKDNLNITCDQQRITCSESSPFLHFHPLMMSDSGAYTCGIYNLVSSNTSRPLEIVVKVPISNVILSSNVSSDPLWEDEDSVHLTCLAMGTDPVYSWMYEGSALPQDPRYHLSTDKALLTISPVTRQDSGPFVCMAFNDASNMSSNPLLLNITWRPKGQIRCSAEVSGDSEALLQCSWPGGNPPALVHLKHPEINGTDINEVTGNISRSNLLHGTEMFCYGSQEGHTQNCSLLFDVPYDPGFHEGTIVSTTEGKNVSLEVNLKRSHRATIGDRLPASFRWFVNRTSSVITPGNRVTITTNVSFSLLTIFGVTESDNGEYRCEAENLVGTANFSFIVNITKVPVSPEITNQLSAGAIAGIVVGVVALLVLIGIAIFFIVRKTKDKVPETKNRSNTGKSLEAVSPYSTVLDKVAQKDEPFYINVEPRPAEHRYETLVKQPAENKYEVISPKSAENKYEVISPKSAAPEYSNIIVKKTPRVR</sequence>
<dbReference type="SMART" id="SM00409">
    <property type="entry name" value="IG"/>
    <property type="match status" value="4"/>
</dbReference>
<feature type="domain" description="Ig-like" evidence="7">
    <location>
        <begin position="404"/>
        <end position="503"/>
    </location>
</feature>
<dbReference type="CDD" id="cd00096">
    <property type="entry name" value="Ig"/>
    <property type="match status" value="1"/>
</dbReference>
<dbReference type="EMBL" id="JANPWB010000011">
    <property type="protein sequence ID" value="KAJ1133196.1"/>
    <property type="molecule type" value="Genomic_DNA"/>
</dbReference>
<evidence type="ECO:0000256" key="5">
    <source>
        <dbReference type="SAM" id="MobiDB-lite"/>
    </source>
</evidence>
<proteinExistence type="predicted"/>
<keyword evidence="1" id="KW-0732">Signal</keyword>
<dbReference type="InterPro" id="IPR003598">
    <property type="entry name" value="Ig_sub2"/>
</dbReference>
<gene>
    <name evidence="8" type="ORF">NDU88_011493</name>
</gene>
<dbReference type="InterPro" id="IPR013106">
    <property type="entry name" value="Ig_V-set"/>
</dbReference>
<dbReference type="Proteomes" id="UP001066276">
    <property type="component" value="Chromosome 7"/>
</dbReference>
<dbReference type="Gene3D" id="1.20.5.510">
    <property type="entry name" value="Single helix bin"/>
    <property type="match status" value="1"/>
</dbReference>
<reference evidence="8" key="1">
    <citation type="journal article" date="2022" name="bioRxiv">
        <title>Sequencing and chromosome-scale assembly of the giantPleurodeles waltlgenome.</title>
        <authorList>
            <person name="Brown T."/>
            <person name="Elewa A."/>
            <person name="Iarovenko S."/>
            <person name="Subramanian E."/>
            <person name="Araus A.J."/>
            <person name="Petzold A."/>
            <person name="Susuki M."/>
            <person name="Suzuki K.-i.T."/>
            <person name="Hayashi T."/>
            <person name="Toyoda A."/>
            <person name="Oliveira C."/>
            <person name="Osipova E."/>
            <person name="Leigh N.D."/>
            <person name="Simon A."/>
            <person name="Yun M.H."/>
        </authorList>
    </citation>
    <scope>NUCLEOTIDE SEQUENCE</scope>
    <source>
        <strain evidence="8">20211129_DDA</strain>
        <tissue evidence="8">Liver</tissue>
    </source>
</reference>
<dbReference type="PANTHER" id="PTHR44337">
    <property type="entry name" value="CARCINOEMBRYONIC ANTIGEN-RELATED CELL ADHESION MOLECULE 8"/>
    <property type="match status" value="1"/>
</dbReference>
<feature type="transmembrane region" description="Helical" evidence="6">
    <location>
        <begin position="519"/>
        <end position="542"/>
    </location>
</feature>
<evidence type="ECO:0000256" key="1">
    <source>
        <dbReference type="ARBA" id="ARBA00022729"/>
    </source>
</evidence>
<dbReference type="Gene3D" id="2.60.40.10">
    <property type="entry name" value="Immunoglobulins"/>
    <property type="match status" value="4"/>
</dbReference>
<feature type="domain" description="Ig-like" evidence="7">
    <location>
        <begin position="224"/>
        <end position="315"/>
    </location>
</feature>